<dbReference type="InterPro" id="IPR013762">
    <property type="entry name" value="Integrase-like_cat_sf"/>
</dbReference>
<keyword evidence="9" id="KW-1185">Reference proteome</keyword>
<keyword evidence="4" id="KW-0233">DNA recombination</keyword>
<dbReference type="InterPro" id="IPR002104">
    <property type="entry name" value="Integrase_catalytic"/>
</dbReference>
<keyword evidence="3 5" id="KW-0238">DNA-binding</keyword>
<dbReference type="InterPro" id="IPR011010">
    <property type="entry name" value="DNA_brk_join_enz"/>
</dbReference>
<comment type="caution">
    <text evidence="8">The sequence shown here is derived from an EMBL/GenBank/DDBJ whole genome shotgun (WGS) entry which is preliminary data.</text>
</comment>
<dbReference type="InterPro" id="IPR050090">
    <property type="entry name" value="Tyrosine_recombinase_XerCD"/>
</dbReference>
<dbReference type="Proteomes" id="UP001139311">
    <property type="component" value="Unassembled WGS sequence"/>
</dbReference>
<dbReference type="PANTHER" id="PTHR30349:SF64">
    <property type="entry name" value="PROPHAGE INTEGRASE INTD-RELATED"/>
    <property type="match status" value="1"/>
</dbReference>
<dbReference type="PROSITE" id="PS51898">
    <property type="entry name" value="TYR_RECOMBINASE"/>
    <property type="match status" value="1"/>
</dbReference>
<dbReference type="Gene3D" id="1.10.150.130">
    <property type="match status" value="1"/>
</dbReference>
<dbReference type="AlphaFoldDB" id="A0A9X1IGN7"/>
<dbReference type="InterPro" id="IPR044068">
    <property type="entry name" value="CB"/>
</dbReference>
<reference evidence="8" key="1">
    <citation type="submission" date="2021-10" db="EMBL/GenBank/DDBJ databases">
        <title>Roseicella aerolatum sp. nov., isolated from aerosols of e-waste dismantling site.</title>
        <authorList>
            <person name="Qin T."/>
        </authorList>
    </citation>
    <scope>NUCLEOTIDE SEQUENCE</scope>
    <source>
        <strain evidence="8">GB24</strain>
    </source>
</reference>
<evidence type="ECO:0000256" key="2">
    <source>
        <dbReference type="ARBA" id="ARBA00022908"/>
    </source>
</evidence>
<dbReference type="InterPro" id="IPR010998">
    <property type="entry name" value="Integrase_recombinase_N"/>
</dbReference>
<dbReference type="CDD" id="cd00397">
    <property type="entry name" value="DNA_BRE_C"/>
    <property type="match status" value="1"/>
</dbReference>
<accession>A0A9X1IGN7</accession>
<gene>
    <name evidence="8" type="ORF">LHA35_21270</name>
</gene>
<dbReference type="PROSITE" id="PS51900">
    <property type="entry name" value="CB"/>
    <property type="match status" value="1"/>
</dbReference>
<evidence type="ECO:0000259" key="7">
    <source>
        <dbReference type="PROSITE" id="PS51900"/>
    </source>
</evidence>
<organism evidence="8 9">
    <name type="scientific">Roseicella aerolata</name>
    <dbReference type="NCBI Taxonomy" id="2883479"/>
    <lineage>
        <taxon>Bacteria</taxon>
        <taxon>Pseudomonadati</taxon>
        <taxon>Pseudomonadota</taxon>
        <taxon>Alphaproteobacteria</taxon>
        <taxon>Acetobacterales</taxon>
        <taxon>Roseomonadaceae</taxon>
        <taxon>Roseicella</taxon>
    </lineage>
</organism>
<dbReference type="RefSeq" id="WP_226611807.1">
    <property type="nucleotide sequence ID" value="NZ_JAJAQI010000039.1"/>
</dbReference>
<dbReference type="InterPro" id="IPR004107">
    <property type="entry name" value="Integrase_SAM-like_N"/>
</dbReference>
<keyword evidence="2" id="KW-0229">DNA integration</keyword>
<dbReference type="GO" id="GO:0006310">
    <property type="term" value="P:DNA recombination"/>
    <property type="evidence" value="ECO:0007669"/>
    <property type="project" value="UniProtKB-KW"/>
</dbReference>
<evidence type="ECO:0000313" key="8">
    <source>
        <dbReference type="EMBL" id="MCB4824265.1"/>
    </source>
</evidence>
<evidence type="ECO:0000313" key="9">
    <source>
        <dbReference type="Proteomes" id="UP001139311"/>
    </source>
</evidence>
<protein>
    <submittedName>
        <fullName evidence="8">Site-specific integrase</fullName>
    </submittedName>
</protein>
<comment type="similarity">
    <text evidence="1">Belongs to the 'phage' integrase family.</text>
</comment>
<dbReference type="PANTHER" id="PTHR30349">
    <property type="entry name" value="PHAGE INTEGRASE-RELATED"/>
    <property type="match status" value="1"/>
</dbReference>
<evidence type="ECO:0000256" key="5">
    <source>
        <dbReference type="PROSITE-ProRule" id="PRU01248"/>
    </source>
</evidence>
<dbReference type="Pfam" id="PF02899">
    <property type="entry name" value="Phage_int_SAM_1"/>
    <property type="match status" value="1"/>
</dbReference>
<feature type="domain" description="Core-binding (CB)" evidence="7">
    <location>
        <begin position="47"/>
        <end position="136"/>
    </location>
</feature>
<dbReference type="Pfam" id="PF00589">
    <property type="entry name" value="Phage_integrase"/>
    <property type="match status" value="1"/>
</dbReference>
<dbReference type="SUPFAM" id="SSF56349">
    <property type="entry name" value="DNA breaking-rejoining enzymes"/>
    <property type="match status" value="1"/>
</dbReference>
<dbReference type="Gene3D" id="1.10.443.10">
    <property type="entry name" value="Intergrase catalytic core"/>
    <property type="match status" value="1"/>
</dbReference>
<evidence type="ECO:0000256" key="4">
    <source>
        <dbReference type="ARBA" id="ARBA00023172"/>
    </source>
</evidence>
<evidence type="ECO:0000256" key="3">
    <source>
        <dbReference type="ARBA" id="ARBA00023125"/>
    </source>
</evidence>
<evidence type="ECO:0000259" key="6">
    <source>
        <dbReference type="PROSITE" id="PS51898"/>
    </source>
</evidence>
<proteinExistence type="inferred from homology"/>
<name>A0A9X1IGN7_9PROT</name>
<sequence>MDTYVAAAVDLPPPGDGFEVAPEIRTAALPSGFPFLVDADTGQVVEAALLFLVQRHLEVSRRWVVNTALAHAHDLNDWWKYLGARGLAWDEVGRADLLDYKRAMEATISLATHGPLSLSSRRRRLGTVLAMYAWARRKKLFTGDFDDVELRHVRRSLDSDPLAHIGSRPEVVTVSDLMPRDNSGPDDKVRPLTGRDARLVMRELGPLPSENIPGVPCRDRLAGETALNTGARVDEIAKMPVHRVLALLPSDPDDARAVVPLRLTETKGMVPRTVLVPTWLLRELVAYIEGERKQALERARELGLPAGARTLFVNGIEARAHVGRPIRRATLQDAFRRAVVAAGLIVRVPKVNPENGELYLKAVPKHSFHDLRHTFAVWTYQARHMMGDPTPWKYVQARLGHKTVAITMAFYVRVVDELEATASDYMASFYREMGRGEV</sequence>
<dbReference type="EMBL" id="JAJAQI010000039">
    <property type="protein sequence ID" value="MCB4824265.1"/>
    <property type="molecule type" value="Genomic_DNA"/>
</dbReference>
<dbReference type="GO" id="GO:0003677">
    <property type="term" value="F:DNA binding"/>
    <property type="evidence" value="ECO:0007669"/>
    <property type="project" value="UniProtKB-UniRule"/>
</dbReference>
<dbReference type="GO" id="GO:0015074">
    <property type="term" value="P:DNA integration"/>
    <property type="evidence" value="ECO:0007669"/>
    <property type="project" value="UniProtKB-KW"/>
</dbReference>
<evidence type="ECO:0000256" key="1">
    <source>
        <dbReference type="ARBA" id="ARBA00008857"/>
    </source>
</evidence>
<feature type="domain" description="Tyr recombinase" evidence="6">
    <location>
        <begin position="187"/>
        <end position="424"/>
    </location>
</feature>